<dbReference type="GO" id="GO:0005789">
    <property type="term" value="C:endoplasmic reticulum membrane"/>
    <property type="evidence" value="ECO:0007669"/>
    <property type="project" value="TreeGrafter"/>
</dbReference>
<protein>
    <recommendedName>
        <fullName evidence="17">Cation-transporting P-type ATPase N-terminal domain-containing protein</fullName>
    </recommendedName>
</protein>
<keyword evidence="6" id="KW-0067">ATP-binding</keyword>
<evidence type="ECO:0000256" key="4">
    <source>
        <dbReference type="ARBA" id="ARBA00022723"/>
    </source>
</evidence>
<feature type="transmembrane region" description="Helical" evidence="12">
    <location>
        <begin position="243"/>
        <end position="261"/>
    </location>
</feature>
<dbReference type="NCBIfam" id="TIGR01657">
    <property type="entry name" value="P-ATPase-V"/>
    <property type="match status" value="1"/>
</dbReference>
<dbReference type="SUPFAM" id="SSF56784">
    <property type="entry name" value="HAD-like"/>
    <property type="match status" value="1"/>
</dbReference>
<evidence type="ECO:0000313" key="15">
    <source>
        <dbReference type="EMBL" id="CAI5725745.1"/>
    </source>
</evidence>
<feature type="transmembrane region" description="Helical" evidence="12">
    <location>
        <begin position="1195"/>
        <end position="1211"/>
    </location>
</feature>
<feature type="transmembrane region" description="Helical" evidence="12">
    <location>
        <begin position="1078"/>
        <end position="1100"/>
    </location>
</feature>
<dbReference type="PANTHER" id="PTHR45630">
    <property type="entry name" value="CATION-TRANSPORTING ATPASE-RELATED"/>
    <property type="match status" value="1"/>
</dbReference>
<dbReference type="SFLD" id="SFLDF00027">
    <property type="entry name" value="p-type_atpase"/>
    <property type="match status" value="1"/>
</dbReference>
<evidence type="ECO:0000256" key="6">
    <source>
        <dbReference type="ARBA" id="ARBA00022840"/>
    </source>
</evidence>
<dbReference type="InterPro" id="IPR006544">
    <property type="entry name" value="P-type_TPase_V"/>
</dbReference>
<dbReference type="GO" id="GO:0016887">
    <property type="term" value="F:ATP hydrolysis activity"/>
    <property type="evidence" value="ECO:0007669"/>
    <property type="project" value="InterPro"/>
</dbReference>
<feature type="domain" description="P5A-ATPase transmembrane helical hairpin" evidence="14">
    <location>
        <begin position="22"/>
        <end position="86"/>
    </location>
</feature>
<evidence type="ECO:0000313" key="16">
    <source>
        <dbReference type="Proteomes" id="UP001162031"/>
    </source>
</evidence>
<dbReference type="Gene3D" id="2.70.150.10">
    <property type="entry name" value="Calcium-transporting ATPase, cytoplasmic transduction domain A"/>
    <property type="match status" value="1"/>
</dbReference>
<evidence type="ECO:0000256" key="3">
    <source>
        <dbReference type="ARBA" id="ARBA00022692"/>
    </source>
</evidence>
<dbReference type="GO" id="GO:0006874">
    <property type="term" value="P:intracellular calcium ion homeostasis"/>
    <property type="evidence" value="ECO:0007669"/>
    <property type="project" value="TreeGrafter"/>
</dbReference>
<dbReference type="InterPro" id="IPR023214">
    <property type="entry name" value="HAD_sf"/>
</dbReference>
<dbReference type="Pfam" id="PF23143">
    <property type="entry name" value="2TM_P5A-ATPase"/>
    <property type="match status" value="1"/>
</dbReference>
<keyword evidence="9 12" id="KW-1133">Transmembrane helix</keyword>
<evidence type="ECO:0000256" key="8">
    <source>
        <dbReference type="ARBA" id="ARBA00022967"/>
    </source>
</evidence>
<dbReference type="InterPro" id="IPR057255">
    <property type="entry name" value="2TM_P5A-ATPase"/>
</dbReference>
<dbReference type="GO" id="GO:0019829">
    <property type="term" value="F:ATPase-coupled monoatomic cation transmembrane transporter activity"/>
    <property type="evidence" value="ECO:0007669"/>
    <property type="project" value="TreeGrafter"/>
</dbReference>
<accession>A0AAV0TU75</accession>
<evidence type="ECO:0000256" key="9">
    <source>
        <dbReference type="ARBA" id="ARBA00022989"/>
    </source>
</evidence>
<evidence type="ECO:0000256" key="1">
    <source>
        <dbReference type="ARBA" id="ARBA00004141"/>
    </source>
</evidence>
<dbReference type="InterPro" id="IPR008250">
    <property type="entry name" value="ATPase_P-typ_transduc_dom_A_sf"/>
</dbReference>
<evidence type="ECO:0000256" key="12">
    <source>
        <dbReference type="SAM" id="Phobius"/>
    </source>
</evidence>
<dbReference type="SUPFAM" id="SSF81665">
    <property type="entry name" value="Calcium ATPase, transmembrane domain M"/>
    <property type="match status" value="1"/>
</dbReference>
<feature type="compositionally biased region" description="Basic and acidic residues" evidence="11">
    <location>
        <begin position="951"/>
        <end position="960"/>
    </location>
</feature>
<dbReference type="GO" id="GO:0005524">
    <property type="term" value="F:ATP binding"/>
    <property type="evidence" value="ECO:0007669"/>
    <property type="project" value="UniProtKB-KW"/>
</dbReference>
<reference evidence="15" key="1">
    <citation type="submission" date="2022-12" db="EMBL/GenBank/DDBJ databases">
        <authorList>
            <person name="Webb A."/>
        </authorList>
    </citation>
    <scope>NUCLEOTIDE SEQUENCE</scope>
    <source>
        <strain evidence="15">Hp1</strain>
    </source>
</reference>
<dbReference type="EMBL" id="CANTFL010000617">
    <property type="protein sequence ID" value="CAI5725745.1"/>
    <property type="molecule type" value="Genomic_DNA"/>
</dbReference>
<evidence type="ECO:0000256" key="2">
    <source>
        <dbReference type="ARBA" id="ARBA00006000"/>
    </source>
</evidence>
<keyword evidence="4" id="KW-0479">Metal-binding</keyword>
<dbReference type="AlphaFoldDB" id="A0AAV0TU75"/>
<dbReference type="GO" id="GO:0046872">
    <property type="term" value="F:metal ion binding"/>
    <property type="evidence" value="ECO:0007669"/>
    <property type="project" value="UniProtKB-KW"/>
</dbReference>
<comment type="similarity">
    <text evidence="2">Belongs to the cation transport ATPase (P-type) (TC 3.A.3) family. Type V subfamily.</text>
</comment>
<dbReference type="InterPro" id="IPR001757">
    <property type="entry name" value="P_typ_ATPase"/>
</dbReference>
<evidence type="ECO:0000256" key="10">
    <source>
        <dbReference type="ARBA" id="ARBA00023136"/>
    </source>
</evidence>
<dbReference type="InterPro" id="IPR023299">
    <property type="entry name" value="ATPase_P-typ_cyto_dom_N"/>
</dbReference>
<comment type="subcellular location">
    <subcellularLocation>
        <location evidence="1">Membrane</location>
        <topology evidence="1">Multi-pass membrane protein</topology>
    </subcellularLocation>
</comment>
<dbReference type="SFLD" id="SFLDS00003">
    <property type="entry name" value="Haloacid_Dehalogenase"/>
    <property type="match status" value="1"/>
</dbReference>
<dbReference type="Proteomes" id="UP001162031">
    <property type="component" value="Unassembled WGS sequence"/>
</dbReference>
<dbReference type="PANTHER" id="PTHR45630:SF7">
    <property type="entry name" value="ENDOPLASMIC RETICULUM TRANSMEMBRANE HELIX TRANSLOCASE"/>
    <property type="match status" value="1"/>
</dbReference>
<keyword evidence="16" id="KW-1185">Reference proteome</keyword>
<sequence>MTTGARGIADPELTSVALYTPLPWPLRLDVLPFCFFYVTAVYLYTVRPAGDVVPWIVGACSVFWHALALLSAEWSVDVRCWMSCARFSSAVVAQTELERVRLLVKVEPSLAMAPKQLCDCHWTPKLDENETEKTVKLEPLPTLWFSYQNVKFCLFEDVGRVSRGQDAQFRRLEFPTSGTLGAYLQSTGVKSMAELQYAITKWGKNDCQLPMPTFVGLLKEQLVAPFFVFQFFCMLLWCLDEYMYYSLLTLCMLVIFECTVVKQRQQNLDTLLHMRRAPQPCLVFRSGRWVQVLSDELVPGDMCSVSHNDRDAVVPCDLLLLHGDCVVNESMLSGESIPLRKEAVSASILNEEDMLQHLEIDDGSCMKHRRHVLYGGTKILQHTASSGKDLPLVSAPPDGGCVGYVLKTGFGTTQGSLMRTILYSSQRVTANNSEAMWFILLLLNFAVAAAAFVLAEGIDDPTRNQFKLFLHCIMIITSVVPPELPMELSLAVTNSLVALTRSNIFCTEPFRIPAAGRIDICCFDKTGTLTSDEFMLHGVAGLQTHVEPTKVKKRELEIIAPAHFPLDTELVLAGCQSLVMLNGKVTGDPLEMVAVRSVNWCLTSREGGDGSLLSVQPSWTSDRRGKLQAVDILHSFAFSSELKRMTTVVCVRKAENDEQDELRVLTKGAPEVLESLFAHKPSYYRRVYCHYASKGCRVLALGFRVLPSAYTPDELRRKPRQELESALTFAGFLILDCPLKEDTTQTVRELMMSKHKVIMVTGDNPLTACDVARQVGINAGYSKQPLILTPNAEDGSVHWKSIDDGSPDMEEEVIPFDINDVAKMQVQYDMCVTGEAMTTLYKQQEEKCNDSAAALEGFLTALEKLCLCTTVFARTSPQQKEHVILAMKRCGKTTAMCGDGTNDVGALKQAHIGISIVNSSSSENRPHVVDTGKTSSHGAGMAGLRHRRQPGRQERSANELQRTRYDNDGAQVVRLGDASIASPFTSKSSSIRVIKKLIRQGRCTLVTTIQMYKILGINCLITAYYLSSLFVLGVKNGDQQLTISGLTVAMFFLILSRAKPARKLSHQRPPSGVFCVNVMVSIFGQFLIHLAFLVAALRVAQPFIEPGDPAMHPDGKFTPNVVNSTMFLMSSIMQVNTFVANYRGQPFMEGFWENKLLHRSALFTYAVLAMVVAEVFTPMNAMLELVTMPNEQTRLAVAALMVGDTIITLAFERSVQMIVMVSS</sequence>
<proteinExistence type="inferred from homology"/>
<dbReference type="PRINTS" id="PR00119">
    <property type="entry name" value="CATATPASE"/>
</dbReference>
<comment type="caution">
    <text evidence="15">The sequence shown here is derived from an EMBL/GenBank/DDBJ whole genome shotgun (WGS) entry which is preliminary data.</text>
</comment>
<dbReference type="NCBIfam" id="TIGR01494">
    <property type="entry name" value="ATPase_P-type"/>
    <property type="match status" value="2"/>
</dbReference>
<name>A0AAV0TU75_HYABA</name>
<evidence type="ECO:0000256" key="11">
    <source>
        <dbReference type="SAM" id="MobiDB-lite"/>
    </source>
</evidence>
<dbReference type="SFLD" id="SFLDG00002">
    <property type="entry name" value="C1.7:_P-type_atpase_like"/>
    <property type="match status" value="1"/>
</dbReference>
<dbReference type="SUPFAM" id="SSF81660">
    <property type="entry name" value="Metal cation-transporting ATPase, ATP-binding domain N"/>
    <property type="match status" value="1"/>
</dbReference>
<evidence type="ECO:0000259" key="13">
    <source>
        <dbReference type="Pfam" id="PF00122"/>
    </source>
</evidence>
<dbReference type="InterPro" id="IPR018303">
    <property type="entry name" value="ATPase_P-typ_P_site"/>
</dbReference>
<feature type="transmembrane region" description="Helical" evidence="12">
    <location>
        <begin position="435"/>
        <end position="455"/>
    </location>
</feature>
<dbReference type="GO" id="GO:0015662">
    <property type="term" value="F:P-type ion transporter activity"/>
    <property type="evidence" value="ECO:0007669"/>
    <property type="project" value="TreeGrafter"/>
</dbReference>
<evidence type="ECO:0000256" key="5">
    <source>
        <dbReference type="ARBA" id="ARBA00022741"/>
    </source>
</evidence>
<dbReference type="Gene3D" id="3.40.50.1000">
    <property type="entry name" value="HAD superfamily/HAD-like"/>
    <property type="match status" value="1"/>
</dbReference>
<dbReference type="InterPro" id="IPR044492">
    <property type="entry name" value="P_typ_ATPase_HD_dom"/>
</dbReference>
<feature type="region of interest" description="Disordered" evidence="11">
    <location>
        <begin position="921"/>
        <end position="960"/>
    </location>
</feature>
<dbReference type="PROSITE" id="PS00154">
    <property type="entry name" value="ATPASE_E1_E2"/>
    <property type="match status" value="1"/>
</dbReference>
<keyword evidence="3 12" id="KW-0812">Transmembrane</keyword>
<dbReference type="InterPro" id="IPR023298">
    <property type="entry name" value="ATPase_P-typ_TM_dom_sf"/>
</dbReference>
<evidence type="ECO:0000259" key="14">
    <source>
        <dbReference type="Pfam" id="PF23143"/>
    </source>
</evidence>
<feature type="transmembrane region" description="Helical" evidence="12">
    <location>
        <begin position="1011"/>
        <end position="1034"/>
    </location>
</feature>
<dbReference type="InterPro" id="IPR059000">
    <property type="entry name" value="ATPase_P-type_domA"/>
</dbReference>
<keyword evidence="7" id="KW-0460">Magnesium</keyword>
<dbReference type="SUPFAM" id="SSF81653">
    <property type="entry name" value="Calcium ATPase, transduction domain A"/>
    <property type="match status" value="1"/>
</dbReference>
<evidence type="ECO:0008006" key="17">
    <source>
        <dbReference type="Google" id="ProtNLM"/>
    </source>
</evidence>
<organism evidence="15 16">
    <name type="scientific">Hyaloperonospora brassicae</name>
    <name type="common">Brassica downy mildew</name>
    <name type="synonym">Peronospora brassicae</name>
    <dbReference type="NCBI Taxonomy" id="162125"/>
    <lineage>
        <taxon>Eukaryota</taxon>
        <taxon>Sar</taxon>
        <taxon>Stramenopiles</taxon>
        <taxon>Oomycota</taxon>
        <taxon>Peronosporomycetes</taxon>
        <taxon>Peronosporales</taxon>
        <taxon>Peronosporaceae</taxon>
        <taxon>Hyaloperonospora</taxon>
    </lineage>
</organism>
<feature type="transmembrane region" description="Helical" evidence="12">
    <location>
        <begin position="1162"/>
        <end position="1183"/>
    </location>
</feature>
<feature type="domain" description="P-type ATPase A" evidence="13">
    <location>
        <begin position="277"/>
        <end position="419"/>
    </location>
</feature>
<dbReference type="Pfam" id="PF00122">
    <property type="entry name" value="E1-E2_ATPase"/>
    <property type="match status" value="1"/>
</dbReference>
<keyword evidence="10 12" id="KW-0472">Membrane</keyword>
<keyword evidence="5" id="KW-0547">Nucleotide-binding</keyword>
<feature type="transmembrane region" description="Helical" evidence="12">
    <location>
        <begin position="1041"/>
        <end position="1058"/>
    </location>
</feature>
<evidence type="ECO:0000256" key="7">
    <source>
        <dbReference type="ARBA" id="ARBA00022842"/>
    </source>
</evidence>
<keyword evidence="8" id="KW-1278">Translocase</keyword>
<gene>
    <name evidence="15" type="ORF">HBR001_LOCUS3678</name>
</gene>
<dbReference type="Pfam" id="PF13246">
    <property type="entry name" value="Cation_ATPase"/>
    <property type="match status" value="1"/>
</dbReference>
<dbReference type="Gene3D" id="3.40.1110.10">
    <property type="entry name" value="Calcium-transporting ATPase, cytoplasmic domain N"/>
    <property type="match status" value="1"/>
</dbReference>
<dbReference type="InterPro" id="IPR036412">
    <property type="entry name" value="HAD-like_sf"/>
</dbReference>